<feature type="region of interest" description="Disordered" evidence="1">
    <location>
        <begin position="37"/>
        <end position="67"/>
    </location>
</feature>
<sequence>MSAPDGSKFKNTEAGPNLARAAASASLLPGRATMCTFSKSSDKRHGNEVCPPSDQTHSSVRNKPKPGYFGGGSYIRQQLRAAIYCEWVPATTKGMRTTQWFLERKAGNPEEVVYGRNELYIKTVPAIGFGNS</sequence>
<gene>
    <name evidence="2" type="ORF">KL928_004219</name>
</gene>
<protein>
    <submittedName>
        <fullName evidence="2">Uncharacterized protein</fullName>
    </submittedName>
</protein>
<evidence type="ECO:0000313" key="3">
    <source>
        <dbReference type="Proteomes" id="UP001196530"/>
    </source>
</evidence>
<dbReference type="AlphaFoldDB" id="A0AAN6DD01"/>
<name>A0AAN6DD01_PICAN</name>
<accession>A0AAN6DD01</accession>
<organism evidence="2 3">
    <name type="scientific">Pichia angusta</name>
    <name type="common">Yeast</name>
    <name type="synonym">Hansenula polymorpha</name>
    <dbReference type="NCBI Taxonomy" id="870730"/>
    <lineage>
        <taxon>Eukaryota</taxon>
        <taxon>Fungi</taxon>
        <taxon>Dikarya</taxon>
        <taxon>Ascomycota</taxon>
        <taxon>Saccharomycotina</taxon>
        <taxon>Pichiomycetes</taxon>
        <taxon>Pichiales</taxon>
        <taxon>Pichiaceae</taxon>
        <taxon>Ogataea</taxon>
    </lineage>
</organism>
<dbReference type="RefSeq" id="XP_043058286.1">
    <property type="nucleotide sequence ID" value="XM_043204893.1"/>
</dbReference>
<dbReference type="Proteomes" id="UP001196530">
    <property type="component" value="Unassembled WGS sequence"/>
</dbReference>
<evidence type="ECO:0000256" key="1">
    <source>
        <dbReference type="SAM" id="MobiDB-lite"/>
    </source>
</evidence>
<proteinExistence type="predicted"/>
<dbReference type="EMBL" id="JAHLUX010000009">
    <property type="protein sequence ID" value="KAG7816755.1"/>
    <property type="molecule type" value="Genomic_DNA"/>
</dbReference>
<evidence type="ECO:0000313" key="2">
    <source>
        <dbReference type="EMBL" id="KAG7816755.1"/>
    </source>
</evidence>
<dbReference type="GeneID" id="66128270"/>
<comment type="caution">
    <text evidence="2">The sequence shown here is derived from an EMBL/GenBank/DDBJ whole genome shotgun (WGS) entry which is preliminary data.</text>
</comment>
<reference evidence="2" key="1">
    <citation type="journal article" date="2021" name="G3 (Bethesda)">
        <title>Genomic diversity, chromosomal rearrangements, and interspecies hybridization in the ogataea polymorpha species complex.</title>
        <authorList>
            <person name="Hanson S.J."/>
            <person name="Cinneide E.O."/>
            <person name="Salzberg L.I."/>
            <person name="Wolfe K.H."/>
            <person name="McGowan J."/>
            <person name="Fitzpatrick D.A."/>
            <person name="Matlin K."/>
        </authorList>
    </citation>
    <scope>NUCLEOTIDE SEQUENCE</scope>
    <source>
        <strain evidence="2">61-244</strain>
    </source>
</reference>